<dbReference type="EMBL" id="LOED01000021">
    <property type="protein sequence ID" value="KXG76067.1"/>
    <property type="molecule type" value="Genomic_DNA"/>
</dbReference>
<feature type="transmembrane region" description="Helical" evidence="7">
    <location>
        <begin position="129"/>
        <end position="149"/>
    </location>
</feature>
<dbReference type="InterPro" id="IPR003706">
    <property type="entry name" value="CstA_N"/>
</dbReference>
<evidence type="ECO:0000259" key="8">
    <source>
        <dbReference type="Pfam" id="PF02554"/>
    </source>
</evidence>
<feature type="transmembrane region" description="Helical" evidence="7">
    <location>
        <begin position="418"/>
        <end position="436"/>
    </location>
</feature>
<feature type="transmembrane region" description="Helical" evidence="7">
    <location>
        <begin position="470"/>
        <end position="491"/>
    </location>
</feature>
<feature type="transmembrane region" description="Helical" evidence="7">
    <location>
        <begin position="497"/>
        <end position="519"/>
    </location>
</feature>
<feature type="domain" description="CstA N-terminal" evidence="8">
    <location>
        <begin position="348"/>
        <end position="486"/>
    </location>
</feature>
<keyword evidence="3" id="KW-1003">Cell membrane</keyword>
<dbReference type="RefSeq" id="WP_066353813.1">
    <property type="nucleotide sequence ID" value="NZ_LOED01000021.1"/>
</dbReference>
<comment type="caution">
    <text evidence="9">The sequence shown here is derived from an EMBL/GenBank/DDBJ whole genome shotgun (WGS) entry which is preliminary data.</text>
</comment>
<feature type="transmembrane region" description="Helical" evidence="7">
    <location>
        <begin position="442"/>
        <end position="463"/>
    </location>
</feature>
<sequence>MNSLVLLVVGAILFLLAYASYGAYLAKKWGIDPSRKTPAHEMYDGVDYVPTNRYVLLGHHFASIAGAGPIAGPIQAAIFGWLPVYLWIVLGTIFVGGVHDFGSLLASIRHRGKSIGEIIEANIGTSGKKLFNIFAWLTLVLVVAAFTSITAEAFAATPAAGTASVLFIFIAILFGEFVYRRNASLAVSTVVGVALIFLSVWLGYKYPFMKFDKTTWQYILLVYIFFASVLPVWLLLQPRDYLNSFLLYAMLIGGTLGIILMHPVLQLEAYKGFSLTTGSGVQYLFPMVFVTVACGACSGFHSLVGSGTTAKQLSSESDARFVGYGAMLIEGFLAIVALISVAYVTKAEGSPAEIFAKGIAKFMTSFGIPEDFGKVFVTLAFTAFALTSLDTATRLGRYIFQEYFETKGTEKNPLSDKYVATLITIFGAYILLAYGYQKIWPIFGSANQLLSALALLALTAWFVRTGKNPLMTFLPMLWMFAVTLSATLLLMKNFYRAGNYILVLLSIALFVLAIILMLVTYNTLKAAGKTEKTTSAKMD</sequence>
<feature type="transmembrane region" description="Helical" evidence="7">
    <location>
        <begin position="285"/>
        <end position="309"/>
    </location>
</feature>
<name>A0A140L692_9FIRM</name>
<evidence type="ECO:0000313" key="10">
    <source>
        <dbReference type="Proteomes" id="UP000070427"/>
    </source>
</evidence>
<evidence type="ECO:0000256" key="7">
    <source>
        <dbReference type="SAM" id="Phobius"/>
    </source>
</evidence>
<dbReference type="AlphaFoldDB" id="A0A140L692"/>
<evidence type="ECO:0000256" key="4">
    <source>
        <dbReference type="ARBA" id="ARBA00022692"/>
    </source>
</evidence>
<keyword evidence="6 7" id="KW-0472">Membrane</keyword>
<evidence type="ECO:0000256" key="2">
    <source>
        <dbReference type="ARBA" id="ARBA00007755"/>
    </source>
</evidence>
<keyword evidence="10" id="KW-1185">Reference proteome</keyword>
<protein>
    <submittedName>
        <fullName evidence="9">Carbon starvation protein A</fullName>
    </submittedName>
</protein>
<dbReference type="STRING" id="520764.AN618_16540"/>
<comment type="subcellular location">
    <subcellularLocation>
        <location evidence="1">Cell membrane</location>
        <topology evidence="1">Multi-pass membrane protein</topology>
    </subcellularLocation>
</comment>
<dbReference type="FunCoup" id="A0A140L692">
    <property type="interactions" value="34"/>
</dbReference>
<dbReference type="InterPro" id="IPR051605">
    <property type="entry name" value="CstA"/>
</dbReference>
<evidence type="ECO:0000313" key="9">
    <source>
        <dbReference type="EMBL" id="KXG76067.1"/>
    </source>
</evidence>
<reference evidence="9 10" key="1">
    <citation type="submission" date="2015-12" db="EMBL/GenBank/DDBJ databases">
        <title>Draft genome sequnece of Fervidicola ferrireducens strain Y170.</title>
        <authorList>
            <person name="Patel B.K."/>
        </authorList>
    </citation>
    <scope>NUCLEOTIDE SEQUENCE [LARGE SCALE GENOMIC DNA]</scope>
    <source>
        <strain evidence="9 10">Y170</strain>
    </source>
</reference>
<dbReference type="OrthoDB" id="9761224at2"/>
<keyword evidence="4 7" id="KW-0812">Transmembrane</keyword>
<proteinExistence type="inferred from homology"/>
<dbReference type="PANTHER" id="PTHR30252">
    <property type="entry name" value="INNER MEMBRANE PEPTIDE TRANSPORTER"/>
    <property type="match status" value="1"/>
</dbReference>
<dbReference type="PANTHER" id="PTHR30252:SF0">
    <property type="entry name" value="PEPTIDE TRANSPORTER CSTA"/>
    <property type="match status" value="1"/>
</dbReference>
<evidence type="ECO:0000256" key="3">
    <source>
        <dbReference type="ARBA" id="ARBA00022475"/>
    </source>
</evidence>
<feature type="transmembrane region" description="Helical" evidence="7">
    <location>
        <begin position="245"/>
        <end position="265"/>
    </location>
</feature>
<feature type="transmembrane region" description="Helical" evidence="7">
    <location>
        <begin position="185"/>
        <end position="204"/>
    </location>
</feature>
<gene>
    <name evidence="9" type="primary">cstA</name>
    <name evidence="9" type="ORF">AN618_16540</name>
</gene>
<feature type="domain" description="CstA N-terminal" evidence="8">
    <location>
        <begin position="2"/>
        <end position="346"/>
    </location>
</feature>
<accession>A0A140L692</accession>
<feature type="transmembrane region" description="Helical" evidence="7">
    <location>
        <begin position="321"/>
        <end position="344"/>
    </location>
</feature>
<keyword evidence="5 7" id="KW-1133">Transmembrane helix</keyword>
<feature type="transmembrane region" description="Helical" evidence="7">
    <location>
        <begin position="155"/>
        <end position="178"/>
    </location>
</feature>
<evidence type="ECO:0000256" key="5">
    <source>
        <dbReference type="ARBA" id="ARBA00022989"/>
    </source>
</evidence>
<dbReference type="GO" id="GO:0005886">
    <property type="term" value="C:plasma membrane"/>
    <property type="evidence" value="ECO:0007669"/>
    <property type="project" value="UniProtKB-SubCell"/>
</dbReference>
<dbReference type="PATRIC" id="fig|520764.3.peg.1776"/>
<dbReference type="Pfam" id="PF02554">
    <property type="entry name" value="CstA"/>
    <property type="match status" value="2"/>
</dbReference>
<evidence type="ECO:0000256" key="6">
    <source>
        <dbReference type="ARBA" id="ARBA00023136"/>
    </source>
</evidence>
<dbReference type="GO" id="GO:0009267">
    <property type="term" value="P:cellular response to starvation"/>
    <property type="evidence" value="ECO:0007669"/>
    <property type="project" value="InterPro"/>
</dbReference>
<feature type="transmembrane region" description="Helical" evidence="7">
    <location>
        <begin position="84"/>
        <end position="108"/>
    </location>
</feature>
<organism evidence="9 10">
    <name type="scientific">Fervidicola ferrireducens</name>
    <dbReference type="NCBI Taxonomy" id="520764"/>
    <lineage>
        <taxon>Bacteria</taxon>
        <taxon>Bacillati</taxon>
        <taxon>Bacillota</taxon>
        <taxon>Clostridia</taxon>
        <taxon>Thermosediminibacterales</taxon>
        <taxon>Thermosediminibacteraceae</taxon>
        <taxon>Fervidicola</taxon>
    </lineage>
</organism>
<dbReference type="Proteomes" id="UP000070427">
    <property type="component" value="Unassembled WGS sequence"/>
</dbReference>
<evidence type="ECO:0000256" key="1">
    <source>
        <dbReference type="ARBA" id="ARBA00004651"/>
    </source>
</evidence>
<dbReference type="InParanoid" id="A0A140L692"/>
<feature type="transmembrane region" description="Helical" evidence="7">
    <location>
        <begin position="216"/>
        <end position="236"/>
    </location>
</feature>
<comment type="similarity">
    <text evidence="2">Belongs to the peptide transporter carbon starvation (CstA) (TC 2.A.114) family.</text>
</comment>